<sequence length="96" mass="10747">MDIFFEVISYIAGISLAISAVPQIIVIIKERSVRGVSLFTMLLLMIGNYAWLAYGIYHHIISMIVFDSISGTLFLIVSLLKIIDNIKQTKNKQIAS</sequence>
<dbReference type="AlphaFoldDB" id="A0A397R403"/>
<comment type="subcellular location">
    <subcellularLocation>
        <location evidence="1">Membrane</location>
        <topology evidence="1">Multi-pass membrane protein</topology>
    </subcellularLocation>
</comment>
<feature type="transmembrane region" description="Helical" evidence="5">
    <location>
        <begin position="35"/>
        <end position="54"/>
    </location>
</feature>
<proteinExistence type="predicted"/>
<dbReference type="RefSeq" id="WP_119016858.1">
    <property type="nucleotide sequence ID" value="NZ_QXEV01000030.1"/>
</dbReference>
<keyword evidence="2 5" id="KW-0812">Transmembrane</keyword>
<reference evidence="6 7" key="1">
    <citation type="submission" date="2018-08" db="EMBL/GenBank/DDBJ databases">
        <title>Genomic Encyclopedia of Archaeal and Bacterial Type Strains, Phase II (KMG-II): from individual species to whole genera.</title>
        <authorList>
            <person name="Goeker M."/>
        </authorList>
    </citation>
    <scope>NUCLEOTIDE SEQUENCE [LARGE SCALE GENOMIC DNA]</scope>
    <source>
        <strain evidence="6 7">ATCC 27112</strain>
    </source>
</reference>
<dbReference type="InParanoid" id="A0A397R403"/>
<evidence type="ECO:0000256" key="3">
    <source>
        <dbReference type="ARBA" id="ARBA00022989"/>
    </source>
</evidence>
<organism evidence="6 7">
    <name type="scientific">Anaeroplasma bactoclasticum</name>
    <dbReference type="NCBI Taxonomy" id="2088"/>
    <lineage>
        <taxon>Bacteria</taxon>
        <taxon>Bacillati</taxon>
        <taxon>Mycoplasmatota</taxon>
        <taxon>Mollicutes</taxon>
        <taxon>Anaeroplasmatales</taxon>
        <taxon>Anaeroplasmataceae</taxon>
        <taxon>Anaeroplasma</taxon>
    </lineage>
</organism>
<comment type="caution">
    <text evidence="6">The sequence shown here is derived from an EMBL/GenBank/DDBJ whole genome shotgun (WGS) entry which is preliminary data.</text>
</comment>
<dbReference type="Pfam" id="PF04193">
    <property type="entry name" value="PQ-loop"/>
    <property type="match status" value="1"/>
</dbReference>
<keyword evidence="7" id="KW-1185">Reference proteome</keyword>
<evidence type="ECO:0000313" key="7">
    <source>
        <dbReference type="Proteomes" id="UP000266506"/>
    </source>
</evidence>
<feature type="transmembrane region" description="Helical" evidence="5">
    <location>
        <begin position="60"/>
        <end position="83"/>
    </location>
</feature>
<evidence type="ECO:0000256" key="4">
    <source>
        <dbReference type="ARBA" id="ARBA00023136"/>
    </source>
</evidence>
<evidence type="ECO:0000256" key="2">
    <source>
        <dbReference type="ARBA" id="ARBA00022692"/>
    </source>
</evidence>
<protein>
    <submittedName>
        <fullName evidence="6">Uncharacterized protein with PQ loop repeat</fullName>
    </submittedName>
</protein>
<name>A0A397R403_9MOLU</name>
<evidence type="ECO:0000256" key="1">
    <source>
        <dbReference type="ARBA" id="ARBA00004141"/>
    </source>
</evidence>
<keyword evidence="3 5" id="KW-1133">Transmembrane helix</keyword>
<dbReference type="InterPro" id="IPR006603">
    <property type="entry name" value="PQ-loop_rpt"/>
</dbReference>
<dbReference type="OrthoDB" id="398361at2"/>
<dbReference type="GO" id="GO:0016020">
    <property type="term" value="C:membrane"/>
    <property type="evidence" value="ECO:0007669"/>
    <property type="project" value="UniProtKB-SubCell"/>
</dbReference>
<feature type="transmembrane region" description="Helical" evidence="5">
    <location>
        <begin position="7"/>
        <end position="28"/>
    </location>
</feature>
<accession>A0A397R403</accession>
<evidence type="ECO:0000313" key="6">
    <source>
        <dbReference type="EMBL" id="RIA64904.1"/>
    </source>
</evidence>
<keyword evidence="4 5" id="KW-0472">Membrane</keyword>
<dbReference type="EMBL" id="QXEV01000030">
    <property type="protein sequence ID" value="RIA64904.1"/>
    <property type="molecule type" value="Genomic_DNA"/>
</dbReference>
<gene>
    <name evidence="6" type="ORF">EI71_01782</name>
</gene>
<dbReference type="Proteomes" id="UP000266506">
    <property type="component" value="Unassembled WGS sequence"/>
</dbReference>
<evidence type="ECO:0000256" key="5">
    <source>
        <dbReference type="SAM" id="Phobius"/>
    </source>
</evidence>
<dbReference type="SMART" id="SM00679">
    <property type="entry name" value="CTNS"/>
    <property type="match status" value="1"/>
</dbReference>
<dbReference type="Gene3D" id="1.20.1280.290">
    <property type="match status" value="1"/>
</dbReference>